<dbReference type="Proteomes" id="UP000789525">
    <property type="component" value="Unassembled WGS sequence"/>
</dbReference>
<comment type="caution">
    <text evidence="1">The sequence shown here is derived from an EMBL/GenBank/DDBJ whole genome shotgun (WGS) entry which is preliminary data.</text>
</comment>
<accession>A0ACA9K7N2</accession>
<name>A0ACA9K7N2_9GLOM</name>
<evidence type="ECO:0000313" key="2">
    <source>
        <dbReference type="Proteomes" id="UP000789525"/>
    </source>
</evidence>
<keyword evidence="2" id="KW-1185">Reference proteome</keyword>
<proteinExistence type="predicted"/>
<gene>
    <name evidence="1" type="ORF">ACOLOM_LOCUS1020</name>
</gene>
<evidence type="ECO:0000313" key="1">
    <source>
        <dbReference type="EMBL" id="CAG8457336.1"/>
    </source>
</evidence>
<organism evidence="1 2">
    <name type="scientific">Acaulospora colombiana</name>
    <dbReference type="NCBI Taxonomy" id="27376"/>
    <lineage>
        <taxon>Eukaryota</taxon>
        <taxon>Fungi</taxon>
        <taxon>Fungi incertae sedis</taxon>
        <taxon>Mucoromycota</taxon>
        <taxon>Glomeromycotina</taxon>
        <taxon>Glomeromycetes</taxon>
        <taxon>Diversisporales</taxon>
        <taxon>Acaulosporaceae</taxon>
        <taxon>Acaulospora</taxon>
    </lineage>
</organism>
<reference evidence="1" key="1">
    <citation type="submission" date="2021-06" db="EMBL/GenBank/DDBJ databases">
        <authorList>
            <person name="Kallberg Y."/>
            <person name="Tangrot J."/>
            <person name="Rosling A."/>
        </authorList>
    </citation>
    <scope>NUCLEOTIDE SEQUENCE</scope>
    <source>
        <strain evidence="1">CL356</strain>
    </source>
</reference>
<protein>
    <submittedName>
        <fullName evidence="1">6300_t:CDS:1</fullName>
    </submittedName>
</protein>
<dbReference type="EMBL" id="CAJVPT010001125">
    <property type="protein sequence ID" value="CAG8457336.1"/>
    <property type="molecule type" value="Genomic_DNA"/>
</dbReference>
<sequence length="379" mass="42574">MSLPLVIQITQEDISFFRSVLPSNCLVVDNQDELLSYNTDWLRKYRGKSRLVAKPKTTEQVSKLMKYCNDRKLAIVPQGGNTGLVGGSVPVFDEIIINTKNMNNIRSFDSLSVQFTDRKSWQVLPDGTILDGLVTLRKDNTGYDLKQLFIGSEGTLGIVTGVSIQTPRKPKAINVSLLGLSSFENVQEAYIRSKEELSEILSAFEFWDAGSIKLIKDHNLVQGKLPLEDDYPFYVLVEVSGSNKKLLGYLENLLEKDIAKNAVVAQDETQFKTIWSIREKIPEACSKAGALYKYDVSIPLEFLYKMVEDARHRLKGAVNEVTGFGHIGDGNLHLNITAESYTPEITALIEPWVYEWIEKYRGSISAGKIPGLFKTETYD</sequence>